<dbReference type="EMBL" id="FMWO01000092">
    <property type="protein sequence ID" value="SCZ86852.1"/>
    <property type="molecule type" value="Genomic_DNA"/>
</dbReference>
<evidence type="ECO:0000256" key="1">
    <source>
        <dbReference type="SAM" id="Phobius"/>
    </source>
</evidence>
<dbReference type="STRING" id="51642.NSMM_800046"/>
<dbReference type="Proteomes" id="UP000198729">
    <property type="component" value="Unassembled WGS sequence"/>
</dbReference>
<protein>
    <recommendedName>
        <fullName evidence="4">Transmembrane protein</fullName>
    </recommendedName>
</protein>
<accession>A0A1G5SIE1</accession>
<feature type="transmembrane region" description="Helical" evidence="1">
    <location>
        <begin position="36"/>
        <end position="57"/>
    </location>
</feature>
<evidence type="ECO:0000313" key="2">
    <source>
        <dbReference type="EMBL" id="SCZ86852.1"/>
    </source>
</evidence>
<reference evidence="2 3" key="1">
    <citation type="submission" date="2016-10" db="EMBL/GenBank/DDBJ databases">
        <authorList>
            <person name="de Groot N.N."/>
        </authorList>
    </citation>
    <scope>NUCLEOTIDE SEQUENCE [LARGE SCALE GENOMIC DNA]</scope>
    <source>
        <strain evidence="2">1</strain>
    </source>
</reference>
<keyword evidence="1" id="KW-0812">Transmembrane</keyword>
<gene>
    <name evidence="2" type="ORF">NSMM_800046</name>
</gene>
<evidence type="ECO:0008006" key="4">
    <source>
        <dbReference type="Google" id="ProtNLM"/>
    </source>
</evidence>
<keyword evidence="1" id="KW-0472">Membrane</keyword>
<keyword evidence="1" id="KW-1133">Transmembrane helix</keyword>
<dbReference type="OrthoDB" id="8548326at2"/>
<organism evidence="2 3">
    <name type="scientific">Nitrosomonas mobilis</name>
    <dbReference type="NCBI Taxonomy" id="51642"/>
    <lineage>
        <taxon>Bacteria</taxon>
        <taxon>Pseudomonadati</taxon>
        <taxon>Pseudomonadota</taxon>
        <taxon>Betaproteobacteria</taxon>
        <taxon>Nitrosomonadales</taxon>
        <taxon>Nitrosomonadaceae</taxon>
        <taxon>Nitrosomonas</taxon>
    </lineage>
</organism>
<sequence>MRKLFLFLQLLTITFPIGVFFTYIIMDEGDQFTFEHYLVTALSAFPFFMSLLIRFFLSDFEDK</sequence>
<dbReference type="RefSeq" id="WP_090288118.1">
    <property type="nucleotide sequence ID" value="NZ_FMWO01000092.1"/>
</dbReference>
<proteinExistence type="predicted"/>
<dbReference type="AlphaFoldDB" id="A0A1G5SIE1"/>
<evidence type="ECO:0000313" key="3">
    <source>
        <dbReference type="Proteomes" id="UP000198729"/>
    </source>
</evidence>
<name>A0A1G5SIE1_9PROT</name>
<keyword evidence="3" id="KW-1185">Reference proteome</keyword>